<dbReference type="GO" id="GO:0016747">
    <property type="term" value="F:acyltransferase activity, transferring groups other than amino-acyl groups"/>
    <property type="evidence" value="ECO:0007669"/>
    <property type="project" value="InterPro"/>
</dbReference>
<dbReference type="Proteomes" id="UP000232163">
    <property type="component" value="Unassembled WGS sequence"/>
</dbReference>
<evidence type="ECO:0000313" key="2">
    <source>
        <dbReference type="EMBL" id="PIO46069.1"/>
    </source>
</evidence>
<keyword evidence="2" id="KW-0808">Transferase</keyword>
<gene>
    <name evidence="2" type="ORF">B5P45_04150</name>
</gene>
<dbReference type="PANTHER" id="PTHR47237:SF2">
    <property type="entry name" value="BLL4206 PROTEIN"/>
    <property type="match status" value="1"/>
</dbReference>
<accession>A0A2N9W2V1</accession>
<evidence type="ECO:0000313" key="3">
    <source>
        <dbReference type="Proteomes" id="UP000232163"/>
    </source>
</evidence>
<dbReference type="KEGG" id="pht:BLM14_20635"/>
<dbReference type="Pfam" id="PF18014">
    <property type="entry name" value="Acetyltransf_18"/>
    <property type="match status" value="1"/>
</dbReference>
<organism evidence="2 3">
    <name type="scientific">Phyllobacterium zundukense</name>
    <dbReference type="NCBI Taxonomy" id="1867719"/>
    <lineage>
        <taxon>Bacteria</taxon>
        <taxon>Pseudomonadati</taxon>
        <taxon>Pseudomonadota</taxon>
        <taxon>Alphaproteobacteria</taxon>
        <taxon>Hyphomicrobiales</taxon>
        <taxon>Phyllobacteriaceae</taxon>
        <taxon>Phyllobacterium</taxon>
    </lineage>
</organism>
<dbReference type="InterPro" id="IPR041496">
    <property type="entry name" value="YitH/HolE_GNAT"/>
</dbReference>
<proteinExistence type="predicted"/>
<dbReference type="Pfam" id="PF13508">
    <property type="entry name" value="Acetyltransf_7"/>
    <property type="match status" value="1"/>
</dbReference>
<dbReference type="InterPro" id="IPR000182">
    <property type="entry name" value="GNAT_dom"/>
</dbReference>
<reference evidence="2 3" key="1">
    <citation type="journal article" date="2017" name="Int J Environ Stud">
        <title>Does the Miocene-Pliocene relict legume Oxytropis triphylla form nitrogen-fixing nodules with a combination of bacterial strains?</title>
        <authorList>
            <person name="Safronova V."/>
            <person name="Belimov A."/>
            <person name="Sazanova A."/>
            <person name="Kuznetsova I."/>
            <person name="Popova J."/>
            <person name="Andronov E."/>
            <person name="Verkhozina A."/>
            <person name="Tikhonovich I."/>
        </authorList>
    </citation>
    <scope>NUCLEOTIDE SEQUENCE [LARGE SCALE GENOMIC DNA]</scope>
    <source>
        <strain evidence="2 3">Tri-38</strain>
    </source>
</reference>
<dbReference type="InterPro" id="IPR016181">
    <property type="entry name" value="Acyl_CoA_acyltransferase"/>
</dbReference>
<dbReference type="PROSITE" id="PS51186">
    <property type="entry name" value="GNAT"/>
    <property type="match status" value="1"/>
</dbReference>
<dbReference type="Gene3D" id="3.40.630.30">
    <property type="match status" value="1"/>
</dbReference>
<comment type="caution">
    <text evidence="2">The sequence shown here is derived from an EMBL/GenBank/DDBJ whole genome shotgun (WGS) entry which is preliminary data.</text>
</comment>
<dbReference type="Gene3D" id="3.40.630.90">
    <property type="match status" value="1"/>
</dbReference>
<keyword evidence="3" id="KW-1185">Reference proteome</keyword>
<dbReference type="EMBL" id="MZMT01000012">
    <property type="protein sequence ID" value="PIO46069.1"/>
    <property type="molecule type" value="Genomic_DNA"/>
</dbReference>
<dbReference type="SUPFAM" id="SSF55729">
    <property type="entry name" value="Acyl-CoA N-acyltransferases (Nat)"/>
    <property type="match status" value="1"/>
</dbReference>
<dbReference type="InterPro" id="IPR052729">
    <property type="entry name" value="Acyl/Acetyltrans_Enzymes"/>
</dbReference>
<name>A0A2N9W2V1_9HYPH</name>
<feature type="domain" description="N-acetyltransferase" evidence="1">
    <location>
        <begin position="13"/>
        <end position="143"/>
    </location>
</feature>
<dbReference type="PANTHER" id="PTHR47237">
    <property type="entry name" value="SLL0310 PROTEIN"/>
    <property type="match status" value="1"/>
</dbReference>
<sequence length="296" mass="32486">MTSRSLVIDSIQMTIADITEAEVDQLHALSIGVGWPHRAEDWQFLRHVGKGVVAMDNIGRVLGSAMWFPHGNKFATIGMVITSPRLQANGTAHWLMRHAFTHLDGCNLRLNATRAARRLYRSLGFVTEKTVYQCQGEAIEPRTSPFAPDNIILREICQGDLPSLGKLDQAAYGADRTPLLSELLSHSKGLGIFRNDRMEAFSLCRPFGRGHLIGPVVANSDGDAIAVIRPHVAQHAGRFLRLDTSQNNGPFSKFVDRSGLSVFDTVTTMRLGELPVPAEARDDLPKIYALASHALG</sequence>
<dbReference type="AlphaFoldDB" id="A0A2N9W2V1"/>
<protein>
    <submittedName>
        <fullName evidence="2">GNAT family N-acetyltransferase</fullName>
    </submittedName>
</protein>
<evidence type="ECO:0000259" key="1">
    <source>
        <dbReference type="PROSITE" id="PS51186"/>
    </source>
</evidence>